<evidence type="ECO:0000256" key="9">
    <source>
        <dbReference type="ARBA" id="ARBA00048531"/>
    </source>
</evidence>
<dbReference type="InterPro" id="IPR005860">
    <property type="entry name" value="CobD"/>
</dbReference>
<comment type="catalytic activity">
    <reaction evidence="9">
        <text>O-phospho-L-threonine + H(+) = (R)-1-aminopropan-2-yl phosphate + CO2</text>
        <dbReference type="Rhea" id="RHEA:11492"/>
        <dbReference type="ChEBI" id="CHEBI:15378"/>
        <dbReference type="ChEBI" id="CHEBI:16526"/>
        <dbReference type="ChEBI" id="CHEBI:58563"/>
        <dbReference type="ChEBI" id="CHEBI:58675"/>
        <dbReference type="EC" id="4.1.1.81"/>
    </reaction>
</comment>
<evidence type="ECO:0000256" key="3">
    <source>
        <dbReference type="ARBA" id="ARBA00004953"/>
    </source>
</evidence>
<evidence type="ECO:0000256" key="8">
    <source>
        <dbReference type="ARBA" id="ARBA00029996"/>
    </source>
</evidence>
<evidence type="ECO:0000256" key="1">
    <source>
        <dbReference type="ARBA" id="ARBA00001933"/>
    </source>
</evidence>
<evidence type="ECO:0000256" key="2">
    <source>
        <dbReference type="ARBA" id="ARBA00003444"/>
    </source>
</evidence>
<dbReference type="InterPro" id="IPR015421">
    <property type="entry name" value="PyrdxlP-dep_Trfase_major"/>
</dbReference>
<dbReference type="PANTHER" id="PTHR42885">
    <property type="entry name" value="HISTIDINOL-PHOSPHATE AMINOTRANSFERASE-RELATED"/>
    <property type="match status" value="1"/>
</dbReference>
<comment type="caution">
    <text evidence="11">The sequence shown here is derived from an EMBL/GenBank/DDBJ whole genome shotgun (WGS) entry which is preliminary data.</text>
</comment>
<dbReference type="PROSITE" id="PS00105">
    <property type="entry name" value="AA_TRANSFER_CLASS_1"/>
    <property type="match status" value="1"/>
</dbReference>
<keyword evidence="5" id="KW-0169">Cobalamin biosynthesis</keyword>
<evidence type="ECO:0000256" key="4">
    <source>
        <dbReference type="ARBA" id="ARBA00012285"/>
    </source>
</evidence>
<dbReference type="RefSeq" id="WP_209551527.1">
    <property type="nucleotide sequence ID" value="NZ_QFAY01000016.1"/>
</dbReference>
<comment type="function">
    <text evidence="2">Decarboxylates L-threonine-O-3-phosphate to yield (R)-1-amino-2-propanol O-2-phosphate, the precursor for the linkage between the nucleotide loop and the corrin ring in cobalamin.</text>
</comment>
<evidence type="ECO:0000256" key="5">
    <source>
        <dbReference type="ARBA" id="ARBA00022573"/>
    </source>
</evidence>
<keyword evidence="6" id="KW-0663">Pyridoxal phosphate</keyword>
<evidence type="ECO:0000256" key="7">
    <source>
        <dbReference type="ARBA" id="ARBA00023239"/>
    </source>
</evidence>
<feature type="domain" description="Aminotransferase class I/classII large" evidence="10">
    <location>
        <begin position="22"/>
        <end position="354"/>
    </location>
</feature>
<dbReference type="SUPFAM" id="SSF53383">
    <property type="entry name" value="PLP-dependent transferases"/>
    <property type="match status" value="1"/>
</dbReference>
<accession>A0ABS5AXP4</accession>
<dbReference type="PANTHER" id="PTHR42885:SF1">
    <property type="entry name" value="THREONINE-PHOSPHATE DECARBOXYLASE"/>
    <property type="match status" value="1"/>
</dbReference>
<keyword evidence="7" id="KW-0456">Lyase</keyword>
<dbReference type="InterPro" id="IPR015424">
    <property type="entry name" value="PyrdxlP-dep_Trfase"/>
</dbReference>
<organism evidence="11 12">
    <name type="scientific">Streptococcus panodentis</name>
    <dbReference type="NCBI Taxonomy" id="1581472"/>
    <lineage>
        <taxon>Bacteria</taxon>
        <taxon>Bacillati</taxon>
        <taxon>Bacillota</taxon>
        <taxon>Bacilli</taxon>
        <taxon>Lactobacillales</taxon>
        <taxon>Streptococcaceae</taxon>
        <taxon>Streptococcus</taxon>
    </lineage>
</organism>
<dbReference type="CDD" id="cd00609">
    <property type="entry name" value="AAT_like"/>
    <property type="match status" value="1"/>
</dbReference>
<evidence type="ECO:0000313" key="11">
    <source>
        <dbReference type="EMBL" id="MBP2621340.1"/>
    </source>
</evidence>
<dbReference type="NCBIfam" id="TIGR01140">
    <property type="entry name" value="L_thr_O3P_dcar"/>
    <property type="match status" value="1"/>
</dbReference>
<dbReference type="EMBL" id="QFAY01000016">
    <property type="protein sequence ID" value="MBP2621340.1"/>
    <property type="molecule type" value="Genomic_DNA"/>
</dbReference>
<proteinExistence type="predicted"/>
<protein>
    <recommendedName>
        <fullName evidence="4">threonine-phosphate decarboxylase</fullName>
        <ecNumber evidence="4">4.1.1.81</ecNumber>
    </recommendedName>
    <alternativeName>
        <fullName evidence="8">L-threonine-O-3-phosphate decarboxylase</fullName>
    </alternativeName>
</protein>
<dbReference type="Proteomes" id="UP001519349">
    <property type="component" value="Unassembled WGS sequence"/>
</dbReference>
<gene>
    <name evidence="11" type="ORF">DHL47_08420</name>
</gene>
<dbReference type="InterPro" id="IPR015422">
    <property type="entry name" value="PyrdxlP-dep_Trfase_small"/>
</dbReference>
<dbReference type="InterPro" id="IPR004839">
    <property type="entry name" value="Aminotransferase_I/II_large"/>
</dbReference>
<dbReference type="Gene3D" id="3.40.640.10">
    <property type="entry name" value="Type I PLP-dependent aspartate aminotransferase-like (Major domain)"/>
    <property type="match status" value="1"/>
</dbReference>
<evidence type="ECO:0000259" key="10">
    <source>
        <dbReference type="Pfam" id="PF00155"/>
    </source>
</evidence>
<comment type="pathway">
    <text evidence="3">Cofactor biosynthesis; adenosylcobalamin biosynthesis.</text>
</comment>
<dbReference type="Pfam" id="PF00155">
    <property type="entry name" value="Aminotran_1_2"/>
    <property type="match status" value="1"/>
</dbReference>
<keyword evidence="12" id="KW-1185">Reference proteome</keyword>
<dbReference type="Gene3D" id="3.90.1150.10">
    <property type="entry name" value="Aspartate Aminotransferase, domain 1"/>
    <property type="match status" value="1"/>
</dbReference>
<reference evidence="11 12" key="1">
    <citation type="submission" date="2018-05" db="EMBL/GenBank/DDBJ databases">
        <title>Draft genome sequence of Streptococcus panodentis CCUG 70867T.</title>
        <authorList>
            <person name="Salva-Serra F."/>
            <person name="Mendez V."/>
            <person name="Jaen-Luchoro D."/>
            <person name="Gonzales-Siles L."/>
            <person name="Karlsson R."/>
            <person name="Engstrom-Jakobsson H."/>
            <person name="Busquets A."/>
            <person name="Gomila M."/>
            <person name="Pineiro-Iglesias B."/>
            <person name="Bennasar-Figueras A."/>
            <person name="Seeger M."/>
            <person name="Moore E."/>
        </authorList>
    </citation>
    <scope>NUCLEOTIDE SEQUENCE [LARGE SCALE GENOMIC DNA]</scope>
    <source>
        <strain evidence="11 12">CCUG 70867</strain>
    </source>
</reference>
<comment type="cofactor">
    <cofactor evidence="1">
        <name>pyridoxal 5'-phosphate</name>
        <dbReference type="ChEBI" id="CHEBI:597326"/>
    </cofactor>
</comment>
<evidence type="ECO:0000313" key="12">
    <source>
        <dbReference type="Proteomes" id="UP001519349"/>
    </source>
</evidence>
<sequence>MIVEHGGNAAALAEAFGYSLDDCLDFSANINPLGLSPRLRDCLLDALDDALVHYPDSVYRHSREALGDHHGLDSSQVLLGNGAVELFYDLARFFHPQTLLTLSPTFMEYEKAFAQVQTETKRIVLEAPDYSWSFEQLLPALETLAAGDAVLICNPNNPTGSLSRRSELEKLASFLQEREMVLIVDEAFMDFLEDERDFSFTYSLKDFPNAVVVRSLTKFYAIPGLRLGYALSCHPACFEAVEGSRAPWSVNALADKAVPALLGDRDYQEATRQWLRAEQAFLYQGLSAVAQLRPVRPSVNYIFFEYLGPLDLRQELRKRKIFIRSCQNYPNLTDRHYRVAIRSRQENEQLLAALTAVLMKEADDARD</sequence>
<dbReference type="InterPro" id="IPR004838">
    <property type="entry name" value="NHTrfase_class1_PyrdxlP-BS"/>
</dbReference>
<evidence type="ECO:0000256" key="6">
    <source>
        <dbReference type="ARBA" id="ARBA00022898"/>
    </source>
</evidence>
<dbReference type="EC" id="4.1.1.81" evidence="4"/>
<name>A0ABS5AXP4_9STRE</name>